<dbReference type="Pfam" id="PF13577">
    <property type="entry name" value="SnoaL_4"/>
    <property type="match status" value="1"/>
</dbReference>
<feature type="domain" description="SnoaL-like" evidence="1">
    <location>
        <begin position="15"/>
        <end position="141"/>
    </location>
</feature>
<keyword evidence="3" id="KW-1185">Reference proteome</keyword>
<dbReference type="AlphaFoldDB" id="A0A494Y7J6"/>
<gene>
    <name evidence="2" type="ORF">D7S86_01655</name>
</gene>
<evidence type="ECO:0000313" key="2">
    <source>
        <dbReference type="EMBL" id="RKP58672.1"/>
    </source>
</evidence>
<organism evidence="2 3">
    <name type="scientific">Pararobbsia silviterrae</name>
    <dbReference type="NCBI Taxonomy" id="1792498"/>
    <lineage>
        <taxon>Bacteria</taxon>
        <taxon>Pseudomonadati</taxon>
        <taxon>Pseudomonadota</taxon>
        <taxon>Betaproteobacteria</taxon>
        <taxon>Burkholderiales</taxon>
        <taxon>Burkholderiaceae</taxon>
        <taxon>Pararobbsia</taxon>
    </lineage>
</organism>
<accession>A0A494Y7J6</accession>
<reference evidence="2 3" key="1">
    <citation type="submission" date="2018-10" db="EMBL/GenBank/DDBJ databases">
        <title>Robbsia sp. DHC34, isolated from soil.</title>
        <authorList>
            <person name="Gao Z.-H."/>
            <person name="Qiu L.-H."/>
        </authorList>
    </citation>
    <scope>NUCLEOTIDE SEQUENCE [LARGE SCALE GENOMIC DNA]</scope>
    <source>
        <strain evidence="2 3">DHC34</strain>
    </source>
</reference>
<name>A0A494Y7J6_9BURK</name>
<proteinExistence type="predicted"/>
<dbReference type="SUPFAM" id="SSF54427">
    <property type="entry name" value="NTF2-like"/>
    <property type="match status" value="1"/>
</dbReference>
<protein>
    <submittedName>
        <fullName evidence="2">Nuclear transport factor 2 family protein</fullName>
    </submittedName>
</protein>
<dbReference type="InterPro" id="IPR037401">
    <property type="entry name" value="SnoaL-like"/>
</dbReference>
<dbReference type="Gene3D" id="3.10.450.50">
    <property type="match status" value="1"/>
</dbReference>
<sequence>MQDEALDPVSLMVIEHACRRLVAQSAHCVDASQFNALSNVFSANARLVRPNGSVLEGREAIIAAYTSRPADRITRHLVLNTLFHSVHQASASATTRILLWATRAEVEPGPFGRPVRGPQIVGAFADTFLIEDGVWRIATRHASFEMCTVDS</sequence>
<dbReference type="RefSeq" id="WP_121082595.1">
    <property type="nucleotide sequence ID" value="NZ_RBZU01000001.1"/>
</dbReference>
<evidence type="ECO:0000313" key="3">
    <source>
        <dbReference type="Proteomes" id="UP000270342"/>
    </source>
</evidence>
<evidence type="ECO:0000259" key="1">
    <source>
        <dbReference type="Pfam" id="PF13577"/>
    </source>
</evidence>
<dbReference type="Proteomes" id="UP000270342">
    <property type="component" value="Unassembled WGS sequence"/>
</dbReference>
<comment type="caution">
    <text evidence="2">The sequence shown here is derived from an EMBL/GenBank/DDBJ whole genome shotgun (WGS) entry which is preliminary data.</text>
</comment>
<dbReference type="EMBL" id="RBZU01000001">
    <property type="protein sequence ID" value="RKP58672.1"/>
    <property type="molecule type" value="Genomic_DNA"/>
</dbReference>
<dbReference type="InterPro" id="IPR032710">
    <property type="entry name" value="NTF2-like_dom_sf"/>
</dbReference>
<dbReference type="OrthoDB" id="9102349at2"/>